<feature type="non-terminal residue" evidence="1">
    <location>
        <position position="81"/>
    </location>
</feature>
<comment type="caution">
    <text evidence="1">The sequence shown here is derived from an EMBL/GenBank/DDBJ whole genome shotgun (WGS) entry which is preliminary data.</text>
</comment>
<sequence>LAEVGIERDIRTLQRIMETLSEQFNLDRNDKSKPYGYKLTQVNAVLSLPTLSAQESLLFHLAREYLAGLLPSRMFAAMDGF</sequence>
<feature type="non-terminal residue" evidence="1">
    <location>
        <position position="1"/>
    </location>
</feature>
<reference evidence="1 2" key="1">
    <citation type="submission" date="2020-04" db="EMBL/GenBank/DDBJ databases">
        <title>Whole-genome sequencing of Vibrio spp. from China reveals different genetic environments of blaCTX-M-14 among diverse lineages.</title>
        <authorList>
            <person name="Zheng Z."/>
            <person name="Ye L."/>
            <person name="Chen S."/>
        </authorList>
    </citation>
    <scope>NUCLEOTIDE SEQUENCE [LARGE SCALE GENOMIC DNA]</scope>
    <source>
        <strain evidence="1 2">Vb0574</strain>
    </source>
</reference>
<protein>
    <submittedName>
        <fullName evidence="1">WYL domain-containing protein</fullName>
    </submittedName>
</protein>
<dbReference type="EMBL" id="JABCLD010001077">
    <property type="protein sequence ID" value="NMU25402.1"/>
    <property type="molecule type" value="Genomic_DNA"/>
</dbReference>
<dbReference type="Proteomes" id="UP000555836">
    <property type="component" value="Unassembled WGS sequence"/>
</dbReference>
<gene>
    <name evidence="1" type="ORF">HKB21_07195</name>
</gene>
<accession>A0A7Y0S2W3</accession>
<dbReference type="AlphaFoldDB" id="A0A7Y0S2W3"/>
<evidence type="ECO:0000313" key="1">
    <source>
        <dbReference type="EMBL" id="NMU25402.1"/>
    </source>
</evidence>
<name>A0A7Y0S2W3_VIBPH</name>
<organism evidence="1 2">
    <name type="scientific">Vibrio parahaemolyticus</name>
    <dbReference type="NCBI Taxonomy" id="670"/>
    <lineage>
        <taxon>Bacteria</taxon>
        <taxon>Pseudomonadati</taxon>
        <taxon>Pseudomonadota</taxon>
        <taxon>Gammaproteobacteria</taxon>
        <taxon>Vibrionales</taxon>
        <taxon>Vibrionaceae</taxon>
        <taxon>Vibrio</taxon>
    </lineage>
</organism>
<evidence type="ECO:0000313" key="2">
    <source>
        <dbReference type="Proteomes" id="UP000555836"/>
    </source>
</evidence>
<proteinExistence type="predicted"/>